<dbReference type="InterPro" id="IPR025924">
    <property type="entry name" value="YHYH_dom"/>
</dbReference>
<dbReference type="PANTHER" id="PTHR30289">
    <property type="entry name" value="UNCHARACTERIZED PROTEIN YBCL-RELATED"/>
    <property type="match status" value="1"/>
</dbReference>
<protein>
    <submittedName>
        <fullName evidence="2">YHYH protein</fullName>
    </submittedName>
</protein>
<evidence type="ECO:0000259" key="1">
    <source>
        <dbReference type="Pfam" id="PF14240"/>
    </source>
</evidence>
<dbReference type="EMBL" id="CP106735">
    <property type="protein sequence ID" value="UXX77916.1"/>
    <property type="molecule type" value="Genomic_DNA"/>
</dbReference>
<dbReference type="PANTHER" id="PTHR30289:SF8">
    <property type="entry name" value="YHYH DOMAIN-CONTAINING PROTEIN"/>
    <property type="match status" value="1"/>
</dbReference>
<feature type="domain" description="YHYH" evidence="1">
    <location>
        <begin position="240"/>
        <end position="334"/>
    </location>
</feature>
<keyword evidence="3" id="KW-1185">Reference proteome</keyword>
<dbReference type="SUPFAM" id="SSF141072">
    <property type="entry name" value="CalX-like"/>
    <property type="match status" value="1"/>
</dbReference>
<evidence type="ECO:0000313" key="2">
    <source>
        <dbReference type="EMBL" id="UXX77916.1"/>
    </source>
</evidence>
<proteinExistence type="predicted"/>
<sequence length="392" mass="42692">MKGRNKILTALLFSLVTVIFVRCTEEEPIDETLLSELNIFVQAVASQDGAEGGKSVKFDITLVDDSEKSVINETGTTLSATATFSGTATADDFSSEFIETVSIADGASSTTVELEVLDDSIEEGEETITLTLSAASLGTIEIASATAKVMDNDGDEEEEEEENPTSTVADISILASKFYHSDGVTVTFDDTWVTITSKDLPDHKSMYYSANDPLYEDYSEPNNQDFKKNPGSIGEQNLVFKLPRYPAEASSHAATPMGPMGVTINSVALFNQNAAGDDDIFEELNTFDQYEGHPAGTTYHYHTEPVWLTQHRTGADNEAFIGFLLDGFPVYGTHENGVEVFSKDDGGILDDYHGHFGATDDFPNGIYHYHITVDYPWINEDGFYGTAGTVSK</sequence>
<dbReference type="RefSeq" id="WP_263049663.1">
    <property type="nucleotide sequence ID" value="NZ_CP106735.1"/>
</dbReference>
<gene>
    <name evidence="2" type="ORF">N7E81_11120</name>
</gene>
<reference evidence="2" key="1">
    <citation type="submission" date="2022-10" db="EMBL/GenBank/DDBJ databases">
        <title>Comparative genomics and taxonomic characterization of three novel marine species of genus Reichenbachiella exhibiting antioxidant and polysaccharide degradation activities.</title>
        <authorList>
            <person name="Muhammad N."/>
            <person name="Lee Y.-J."/>
            <person name="Ko J."/>
            <person name="Kim S.-G."/>
        </authorList>
    </citation>
    <scope>NUCLEOTIDE SEQUENCE</scope>
    <source>
        <strain evidence="2">Wsw4-B4</strain>
    </source>
</reference>
<accession>A0ABY6CVI4</accession>
<dbReference type="Pfam" id="PF14240">
    <property type="entry name" value="YHYH"/>
    <property type="match status" value="2"/>
</dbReference>
<feature type="domain" description="YHYH" evidence="1">
    <location>
        <begin position="346"/>
        <end position="379"/>
    </location>
</feature>
<dbReference type="InterPro" id="IPR038081">
    <property type="entry name" value="CalX-like_sf"/>
</dbReference>
<dbReference type="Proteomes" id="UP001062165">
    <property type="component" value="Chromosome"/>
</dbReference>
<name>A0ABY6CVI4_9BACT</name>
<organism evidence="2 3">
    <name type="scientific">Reichenbachiella carrageenanivorans</name>
    <dbReference type="NCBI Taxonomy" id="2979869"/>
    <lineage>
        <taxon>Bacteria</taxon>
        <taxon>Pseudomonadati</taxon>
        <taxon>Bacteroidota</taxon>
        <taxon>Cytophagia</taxon>
        <taxon>Cytophagales</taxon>
        <taxon>Reichenbachiellaceae</taxon>
        <taxon>Reichenbachiella</taxon>
    </lineage>
</organism>
<dbReference type="Gene3D" id="2.60.40.2030">
    <property type="match status" value="1"/>
</dbReference>
<evidence type="ECO:0000313" key="3">
    <source>
        <dbReference type="Proteomes" id="UP001062165"/>
    </source>
</evidence>